<gene>
    <name evidence="1" type="ORF">Patl1_09304</name>
</gene>
<evidence type="ECO:0000313" key="2">
    <source>
        <dbReference type="Proteomes" id="UP001164250"/>
    </source>
</evidence>
<proteinExistence type="predicted"/>
<keyword evidence="2" id="KW-1185">Reference proteome</keyword>
<protein>
    <submittedName>
        <fullName evidence="1">Uncharacterized protein</fullName>
    </submittedName>
</protein>
<dbReference type="Proteomes" id="UP001164250">
    <property type="component" value="Chromosome 10"/>
</dbReference>
<sequence length="123" mass="13861">MGRRFELKKLRAEDKIGVVNGDGWMNANRRSLFNVEILQWSKEEADPLEPPDSSESGLMASTSGFGTTGLSCKAKIEKFDGTTSFVIWQVRMMVVLTKEGTKKALQEKAKKPETMTDDEWEDI</sequence>
<evidence type="ECO:0000313" key="1">
    <source>
        <dbReference type="EMBL" id="KAJ0086224.1"/>
    </source>
</evidence>
<comment type="caution">
    <text evidence="1">The sequence shown here is derived from an EMBL/GenBank/DDBJ whole genome shotgun (WGS) entry which is preliminary data.</text>
</comment>
<accession>A0ACC1AFA7</accession>
<reference evidence="2" key="1">
    <citation type="journal article" date="2023" name="G3 (Bethesda)">
        <title>Genome assembly and association tests identify interacting loci associated with vigor, precocity, and sex in interspecific pistachio rootstocks.</title>
        <authorList>
            <person name="Palmer W."/>
            <person name="Jacygrad E."/>
            <person name="Sagayaradj S."/>
            <person name="Cavanaugh K."/>
            <person name="Han R."/>
            <person name="Bertier L."/>
            <person name="Beede B."/>
            <person name="Kafkas S."/>
            <person name="Golino D."/>
            <person name="Preece J."/>
            <person name="Michelmore R."/>
        </authorList>
    </citation>
    <scope>NUCLEOTIDE SEQUENCE [LARGE SCALE GENOMIC DNA]</scope>
</reference>
<name>A0ACC1AFA7_9ROSI</name>
<dbReference type="EMBL" id="CM047906">
    <property type="protein sequence ID" value="KAJ0086224.1"/>
    <property type="molecule type" value="Genomic_DNA"/>
</dbReference>
<organism evidence="1 2">
    <name type="scientific">Pistacia atlantica</name>
    <dbReference type="NCBI Taxonomy" id="434234"/>
    <lineage>
        <taxon>Eukaryota</taxon>
        <taxon>Viridiplantae</taxon>
        <taxon>Streptophyta</taxon>
        <taxon>Embryophyta</taxon>
        <taxon>Tracheophyta</taxon>
        <taxon>Spermatophyta</taxon>
        <taxon>Magnoliopsida</taxon>
        <taxon>eudicotyledons</taxon>
        <taxon>Gunneridae</taxon>
        <taxon>Pentapetalae</taxon>
        <taxon>rosids</taxon>
        <taxon>malvids</taxon>
        <taxon>Sapindales</taxon>
        <taxon>Anacardiaceae</taxon>
        <taxon>Pistacia</taxon>
    </lineage>
</organism>